<gene>
    <name evidence="1" type="ORF">C8A05DRAFT_20602</name>
</gene>
<name>A0AAN6RLM7_9PEZI</name>
<reference evidence="1" key="2">
    <citation type="submission" date="2023-05" db="EMBL/GenBank/DDBJ databases">
        <authorList>
            <consortium name="Lawrence Berkeley National Laboratory"/>
            <person name="Steindorff A."/>
            <person name="Hensen N."/>
            <person name="Bonometti L."/>
            <person name="Westerberg I."/>
            <person name="Brannstrom I.O."/>
            <person name="Guillou S."/>
            <person name="Cros-Aarteil S."/>
            <person name="Calhoun S."/>
            <person name="Haridas S."/>
            <person name="Kuo A."/>
            <person name="Mondo S."/>
            <person name="Pangilinan J."/>
            <person name="Riley R."/>
            <person name="Labutti K."/>
            <person name="Andreopoulos B."/>
            <person name="Lipzen A."/>
            <person name="Chen C."/>
            <person name="Yanf M."/>
            <person name="Daum C."/>
            <person name="Ng V."/>
            <person name="Clum A."/>
            <person name="Ohm R."/>
            <person name="Martin F."/>
            <person name="Silar P."/>
            <person name="Natvig D."/>
            <person name="Lalanne C."/>
            <person name="Gautier V."/>
            <person name="Ament-Velasquez S.L."/>
            <person name="Kruys A."/>
            <person name="Hutchinson M.I."/>
            <person name="Powell A.J."/>
            <person name="Barry K."/>
            <person name="Miller A.N."/>
            <person name="Grigoriev I.V."/>
            <person name="Debuchy R."/>
            <person name="Gladieux P."/>
            <person name="Thoren M.H."/>
            <person name="Johannesson H."/>
        </authorList>
    </citation>
    <scope>NUCLEOTIDE SEQUENCE</scope>
    <source>
        <strain evidence="1">CBS 103.79</strain>
    </source>
</reference>
<dbReference type="AlphaFoldDB" id="A0AAN6RLM7"/>
<evidence type="ECO:0000313" key="1">
    <source>
        <dbReference type="EMBL" id="KAK3896417.1"/>
    </source>
</evidence>
<dbReference type="EMBL" id="MU856677">
    <property type="protein sequence ID" value="KAK3896417.1"/>
    <property type="molecule type" value="Genomic_DNA"/>
</dbReference>
<keyword evidence="2" id="KW-1185">Reference proteome</keyword>
<organism evidence="1 2">
    <name type="scientific">Staphylotrichum tortipilum</name>
    <dbReference type="NCBI Taxonomy" id="2831512"/>
    <lineage>
        <taxon>Eukaryota</taxon>
        <taxon>Fungi</taxon>
        <taxon>Dikarya</taxon>
        <taxon>Ascomycota</taxon>
        <taxon>Pezizomycotina</taxon>
        <taxon>Sordariomycetes</taxon>
        <taxon>Sordariomycetidae</taxon>
        <taxon>Sordariales</taxon>
        <taxon>Chaetomiaceae</taxon>
        <taxon>Staphylotrichum</taxon>
    </lineage>
</organism>
<reference evidence="1" key="1">
    <citation type="journal article" date="2023" name="Mol. Phylogenet. Evol.">
        <title>Genome-scale phylogeny and comparative genomics of the fungal order Sordariales.</title>
        <authorList>
            <person name="Hensen N."/>
            <person name="Bonometti L."/>
            <person name="Westerberg I."/>
            <person name="Brannstrom I.O."/>
            <person name="Guillou S."/>
            <person name="Cros-Aarteil S."/>
            <person name="Calhoun S."/>
            <person name="Haridas S."/>
            <person name="Kuo A."/>
            <person name="Mondo S."/>
            <person name="Pangilinan J."/>
            <person name="Riley R."/>
            <person name="LaButti K."/>
            <person name="Andreopoulos B."/>
            <person name="Lipzen A."/>
            <person name="Chen C."/>
            <person name="Yan M."/>
            <person name="Daum C."/>
            <person name="Ng V."/>
            <person name="Clum A."/>
            <person name="Steindorff A."/>
            <person name="Ohm R.A."/>
            <person name="Martin F."/>
            <person name="Silar P."/>
            <person name="Natvig D.O."/>
            <person name="Lalanne C."/>
            <person name="Gautier V."/>
            <person name="Ament-Velasquez S.L."/>
            <person name="Kruys A."/>
            <person name="Hutchinson M.I."/>
            <person name="Powell A.J."/>
            <person name="Barry K."/>
            <person name="Miller A.N."/>
            <person name="Grigoriev I.V."/>
            <person name="Debuchy R."/>
            <person name="Gladieux P."/>
            <person name="Hiltunen Thoren M."/>
            <person name="Johannesson H."/>
        </authorList>
    </citation>
    <scope>NUCLEOTIDE SEQUENCE</scope>
    <source>
        <strain evidence="1">CBS 103.79</strain>
    </source>
</reference>
<protein>
    <submittedName>
        <fullName evidence="1">Uncharacterized protein</fullName>
    </submittedName>
</protein>
<accession>A0AAN6RLM7</accession>
<evidence type="ECO:0000313" key="2">
    <source>
        <dbReference type="Proteomes" id="UP001303889"/>
    </source>
</evidence>
<proteinExistence type="predicted"/>
<sequence length="152" mass="16434">MAPLAATREQSIADSVASTAALRTAFPDIDFKTAVIEPTVNMAFDVKVRSLCAPHPTTKQEKLPPATRVKHEVLIGEMLNYLASDKDDWAEKAEMAFWAARECLVEGAHCEVLEGFDAIYLKRGHGEVGKVLGGLREVLRLRGKGGCGCHGG</sequence>
<dbReference type="Proteomes" id="UP001303889">
    <property type="component" value="Unassembled WGS sequence"/>
</dbReference>
<comment type="caution">
    <text evidence="1">The sequence shown here is derived from an EMBL/GenBank/DDBJ whole genome shotgun (WGS) entry which is preliminary data.</text>
</comment>